<evidence type="ECO:0000313" key="4">
    <source>
        <dbReference type="Proteomes" id="UP000321947"/>
    </source>
</evidence>
<dbReference type="Gene3D" id="3.30.70.270">
    <property type="match status" value="1"/>
</dbReference>
<dbReference type="InterPro" id="IPR043502">
    <property type="entry name" value="DNA/RNA_pol_sf"/>
</dbReference>
<protein>
    <submittedName>
        <fullName evidence="2">Uncharacterized protein</fullName>
    </submittedName>
</protein>
<dbReference type="Proteomes" id="UP000321393">
    <property type="component" value="Unassembled WGS sequence"/>
</dbReference>
<dbReference type="InterPro" id="IPR043128">
    <property type="entry name" value="Rev_trsase/Diguanyl_cyclase"/>
</dbReference>
<dbReference type="SUPFAM" id="SSF56672">
    <property type="entry name" value="DNA/RNA polymerases"/>
    <property type="match status" value="1"/>
</dbReference>
<dbReference type="AlphaFoldDB" id="A0A5D3C2Q4"/>
<accession>A0A5D3C2Q4</accession>
<dbReference type="EMBL" id="SSTE01006781">
    <property type="protein sequence ID" value="KAA0058407.1"/>
    <property type="molecule type" value="Genomic_DNA"/>
</dbReference>
<dbReference type="EMBL" id="SSTD01014090">
    <property type="protein sequence ID" value="TYK04706.1"/>
    <property type="molecule type" value="Genomic_DNA"/>
</dbReference>
<organism evidence="2 4">
    <name type="scientific">Cucumis melo var. makuwa</name>
    <name type="common">Oriental melon</name>
    <dbReference type="NCBI Taxonomy" id="1194695"/>
    <lineage>
        <taxon>Eukaryota</taxon>
        <taxon>Viridiplantae</taxon>
        <taxon>Streptophyta</taxon>
        <taxon>Embryophyta</taxon>
        <taxon>Tracheophyta</taxon>
        <taxon>Spermatophyta</taxon>
        <taxon>Magnoliopsida</taxon>
        <taxon>eudicotyledons</taxon>
        <taxon>Gunneridae</taxon>
        <taxon>Pentapetalae</taxon>
        <taxon>rosids</taxon>
        <taxon>fabids</taxon>
        <taxon>Cucurbitales</taxon>
        <taxon>Cucurbitaceae</taxon>
        <taxon>Benincaseae</taxon>
        <taxon>Cucumis</taxon>
    </lineage>
</organism>
<gene>
    <name evidence="2" type="ORF">E5676_scaffold76994G00080</name>
    <name evidence="1" type="ORF">E6C27_scaffold409G001190</name>
</gene>
<name>A0A5D3C2Q4_CUCMM</name>
<evidence type="ECO:0000313" key="1">
    <source>
        <dbReference type="EMBL" id="KAA0058407.1"/>
    </source>
</evidence>
<evidence type="ECO:0000313" key="2">
    <source>
        <dbReference type="EMBL" id="TYK04706.1"/>
    </source>
</evidence>
<comment type="caution">
    <text evidence="2">The sequence shown here is derived from an EMBL/GenBank/DDBJ whole genome shotgun (WGS) entry which is preliminary data.</text>
</comment>
<dbReference type="STRING" id="1194695.A0A5D3C2Q4"/>
<dbReference type="OrthoDB" id="2286242at2759"/>
<reference evidence="3 4" key="1">
    <citation type="submission" date="2019-08" db="EMBL/GenBank/DDBJ databases">
        <title>Draft genome sequences of two oriental melons (Cucumis melo L. var makuwa).</title>
        <authorList>
            <person name="Kwon S.-Y."/>
        </authorList>
    </citation>
    <scope>NUCLEOTIDE SEQUENCE [LARGE SCALE GENOMIC DNA]</scope>
    <source>
        <strain evidence="4">cv. Chang Bougi</strain>
        <strain evidence="3">cv. SW 3</strain>
        <tissue evidence="2">Leaf</tissue>
    </source>
</reference>
<sequence length="116" mass="13272">MVKGEIVLGHKISNARLEVGPMEIDVVSKLPLPYDVKPLRSFLGHTLFYRRFINGFFQITNLSISHGEKGCQTVVLLQEFDLEIIDCKGTENQVVDHLLHLHNEPFQCKKREIEDG</sequence>
<dbReference type="Proteomes" id="UP000321947">
    <property type="component" value="Unassembled WGS sequence"/>
</dbReference>
<evidence type="ECO:0000313" key="3">
    <source>
        <dbReference type="Proteomes" id="UP000321393"/>
    </source>
</evidence>
<proteinExistence type="predicted"/>